<dbReference type="InterPro" id="IPR001626">
    <property type="entry name" value="ABC_TroCD"/>
</dbReference>
<gene>
    <name evidence="8" type="ORF">C7381_102125</name>
</gene>
<comment type="caution">
    <text evidence="8">The sequence shown here is derived from an EMBL/GenBank/DDBJ whole genome shotgun (WGS) entry which is preliminary data.</text>
</comment>
<evidence type="ECO:0000256" key="4">
    <source>
        <dbReference type="ARBA" id="ARBA00022989"/>
    </source>
</evidence>
<evidence type="ECO:0000256" key="1">
    <source>
        <dbReference type="ARBA" id="ARBA00004141"/>
    </source>
</evidence>
<feature type="transmembrane region" description="Helical" evidence="7">
    <location>
        <begin position="243"/>
        <end position="262"/>
    </location>
</feature>
<dbReference type="PANTHER" id="PTHR30477">
    <property type="entry name" value="ABC-TRANSPORTER METAL-BINDING PROTEIN"/>
    <property type="match status" value="1"/>
</dbReference>
<feature type="transmembrane region" description="Helical" evidence="7">
    <location>
        <begin position="168"/>
        <end position="186"/>
    </location>
</feature>
<comment type="similarity">
    <text evidence="2 6">Belongs to the ABC-3 integral membrane protein family.</text>
</comment>
<feature type="transmembrane region" description="Helical" evidence="7">
    <location>
        <begin position="45"/>
        <end position="74"/>
    </location>
</feature>
<dbReference type="GO" id="GO:0010043">
    <property type="term" value="P:response to zinc ion"/>
    <property type="evidence" value="ECO:0007669"/>
    <property type="project" value="TreeGrafter"/>
</dbReference>
<comment type="subcellular location">
    <subcellularLocation>
        <location evidence="6">Cell membrane</location>
        <topology evidence="6">Multi-pass membrane protein</topology>
    </subcellularLocation>
    <subcellularLocation>
        <location evidence="1">Membrane</location>
        <topology evidence="1">Multi-pass membrane protein</topology>
    </subcellularLocation>
</comment>
<feature type="transmembrane region" description="Helical" evidence="7">
    <location>
        <begin position="192"/>
        <end position="209"/>
    </location>
</feature>
<name>A0A2U1E5L4_9FIRM</name>
<sequence length="265" mass="28198">MLSYAFIQKALIVGVLTGVIAAVLGVSLVLKNYSMIGDGLSHVGFGAFAIAISLGMAPLYFSIPVVIVAAFFTLKISNNKKINADGMIALLSSGALSIGVMATSLTKGMNVDIYQFMFGSILATTSAEVYITVAVSIFVILYYILFYNKIFAVTFDETFSRAIGINVNFYRVILSVITAIVIVLGMRVIGALLISGLTIFPALTSFRIAKSFKGSIVASAIVAFVSVVMGVIISFFLSTPTGATIVVSNLFIYILAVIYGKVRKI</sequence>
<keyword evidence="3 6" id="KW-0812">Transmembrane</keyword>
<feature type="transmembrane region" description="Helical" evidence="7">
    <location>
        <begin position="216"/>
        <end position="237"/>
    </location>
</feature>
<protein>
    <submittedName>
        <fullName evidence="8">Zinc transport system permease protein</fullName>
    </submittedName>
</protein>
<dbReference type="GO" id="GO:0055085">
    <property type="term" value="P:transmembrane transport"/>
    <property type="evidence" value="ECO:0007669"/>
    <property type="project" value="InterPro"/>
</dbReference>
<keyword evidence="9" id="KW-1185">Reference proteome</keyword>
<dbReference type="AlphaFoldDB" id="A0A2U1E5L4"/>
<evidence type="ECO:0000256" key="5">
    <source>
        <dbReference type="ARBA" id="ARBA00023136"/>
    </source>
</evidence>
<dbReference type="Proteomes" id="UP000245793">
    <property type="component" value="Unassembled WGS sequence"/>
</dbReference>
<feature type="transmembrane region" description="Helical" evidence="7">
    <location>
        <begin position="86"/>
        <end position="109"/>
    </location>
</feature>
<evidence type="ECO:0000313" key="8">
    <source>
        <dbReference type="EMBL" id="PVY95236.1"/>
    </source>
</evidence>
<evidence type="ECO:0000256" key="6">
    <source>
        <dbReference type="RuleBase" id="RU003943"/>
    </source>
</evidence>
<accession>A0A2U1E5L4</accession>
<feature type="transmembrane region" description="Helical" evidence="7">
    <location>
        <begin position="129"/>
        <end position="147"/>
    </location>
</feature>
<dbReference type="InterPro" id="IPR037294">
    <property type="entry name" value="ABC_BtuC-like"/>
</dbReference>
<dbReference type="PANTHER" id="PTHR30477:SF0">
    <property type="entry name" value="METAL TRANSPORT SYSTEM MEMBRANE PROTEIN TM_0125-RELATED"/>
    <property type="match status" value="1"/>
</dbReference>
<evidence type="ECO:0000313" key="9">
    <source>
        <dbReference type="Proteomes" id="UP000245793"/>
    </source>
</evidence>
<dbReference type="EMBL" id="QEKV01000002">
    <property type="protein sequence ID" value="PVY95236.1"/>
    <property type="molecule type" value="Genomic_DNA"/>
</dbReference>
<feature type="transmembrane region" description="Helical" evidence="7">
    <location>
        <begin position="12"/>
        <end position="33"/>
    </location>
</feature>
<keyword evidence="6" id="KW-0813">Transport</keyword>
<dbReference type="SUPFAM" id="SSF81345">
    <property type="entry name" value="ABC transporter involved in vitamin B12 uptake, BtuC"/>
    <property type="match status" value="1"/>
</dbReference>
<evidence type="ECO:0000256" key="3">
    <source>
        <dbReference type="ARBA" id="ARBA00022692"/>
    </source>
</evidence>
<dbReference type="Pfam" id="PF00950">
    <property type="entry name" value="ABC-3"/>
    <property type="match status" value="1"/>
</dbReference>
<keyword evidence="4 7" id="KW-1133">Transmembrane helix</keyword>
<evidence type="ECO:0000256" key="7">
    <source>
        <dbReference type="SAM" id="Phobius"/>
    </source>
</evidence>
<evidence type="ECO:0000256" key="2">
    <source>
        <dbReference type="ARBA" id="ARBA00008034"/>
    </source>
</evidence>
<organism evidence="8 9">
    <name type="scientific">Ezakiella coagulans</name>
    <dbReference type="NCBI Taxonomy" id="46507"/>
    <lineage>
        <taxon>Bacteria</taxon>
        <taxon>Bacillati</taxon>
        <taxon>Bacillota</taxon>
        <taxon>Tissierellia</taxon>
        <taxon>Ezakiella</taxon>
    </lineage>
</organism>
<proteinExistence type="inferred from homology"/>
<dbReference type="Gene3D" id="1.10.3470.10">
    <property type="entry name" value="ABC transporter involved in vitamin B12 uptake, BtuC"/>
    <property type="match status" value="1"/>
</dbReference>
<dbReference type="GO" id="GO:0043190">
    <property type="term" value="C:ATP-binding cassette (ABC) transporter complex"/>
    <property type="evidence" value="ECO:0007669"/>
    <property type="project" value="InterPro"/>
</dbReference>
<keyword evidence="5 7" id="KW-0472">Membrane</keyword>
<reference evidence="8 9" key="1">
    <citation type="submission" date="2018-04" db="EMBL/GenBank/DDBJ databases">
        <title>Genomic Encyclopedia of Type Strains, Phase IV (KMG-IV): sequencing the most valuable type-strain genomes for metagenomic binning, comparative biology and taxonomic classification.</title>
        <authorList>
            <person name="Goeker M."/>
        </authorList>
    </citation>
    <scope>NUCLEOTIDE SEQUENCE [LARGE SCALE GENOMIC DNA]</scope>
    <source>
        <strain evidence="8 9">DSM 20705</strain>
    </source>
</reference>